<sequence>MEPASKIFYDGTVCEIFEAQGSALVKFKDGDQYWMRWWQLVLGHRADEFNNKAILLVASPLTL</sequence>
<evidence type="ECO:0000313" key="1">
    <source>
        <dbReference type="EMBL" id="ADH43016.1"/>
    </source>
</evidence>
<dbReference type="EMBL" id="GU574704">
    <property type="protein sequence ID" value="ADH43016.1"/>
    <property type="molecule type" value="Genomic_DNA"/>
</dbReference>
<dbReference type="Gene3D" id="2.30.30.140">
    <property type="match status" value="1"/>
</dbReference>
<accession>E7CA32</accession>
<reference evidence="1" key="1">
    <citation type="submission" date="2010-01" db="EMBL/GenBank/DDBJ databases">
        <title>Genome fragments of uncultured bacteria from the North Pacific Subtropical Gyre.</title>
        <authorList>
            <person name="Pham V.D."/>
            <person name="DeLong E.F."/>
        </authorList>
    </citation>
    <scope>NUCLEOTIDE SEQUENCE</scope>
</reference>
<proteinExistence type="predicted"/>
<dbReference type="AlphaFoldDB" id="E7CA32"/>
<name>E7CA32_9PROT</name>
<protein>
    <submittedName>
        <fullName evidence="1">Uncharacterized protein</fullName>
    </submittedName>
</protein>
<organism evidence="1">
    <name type="scientific">uncultured SAR11 cluster alpha proteobacterium H17925_45G17</name>
    <dbReference type="NCBI Taxonomy" id="715038"/>
    <lineage>
        <taxon>Bacteria</taxon>
        <taxon>Pseudomonadati</taxon>
        <taxon>Pseudomonadota</taxon>
        <taxon>Alphaproteobacteria</taxon>
        <taxon>Candidatus Pelagibacterales</taxon>
        <taxon>environmental samples</taxon>
    </lineage>
</organism>